<dbReference type="PROSITE" id="PS01124">
    <property type="entry name" value="HTH_ARAC_FAMILY_2"/>
    <property type="match status" value="1"/>
</dbReference>
<dbReference type="InterPro" id="IPR018060">
    <property type="entry name" value="HTH_AraC"/>
</dbReference>
<proteinExistence type="predicted"/>
<dbReference type="RefSeq" id="WP_160731094.1">
    <property type="nucleotide sequence ID" value="NZ_WTYP01000002.1"/>
</dbReference>
<dbReference type="SMART" id="SM00342">
    <property type="entry name" value="HTH_ARAC"/>
    <property type="match status" value="1"/>
</dbReference>
<dbReference type="GO" id="GO:0043565">
    <property type="term" value="F:sequence-specific DNA binding"/>
    <property type="evidence" value="ECO:0007669"/>
    <property type="project" value="InterPro"/>
</dbReference>
<dbReference type="AlphaFoldDB" id="A0A6I4V6C0"/>
<dbReference type="Gene3D" id="1.10.10.60">
    <property type="entry name" value="Homeodomain-like"/>
    <property type="match status" value="1"/>
</dbReference>
<reference evidence="2 3" key="1">
    <citation type="submission" date="2019-12" db="EMBL/GenBank/DDBJ databases">
        <title>Genomic-based taxomic classification of the family Erythrobacteraceae.</title>
        <authorList>
            <person name="Xu L."/>
        </authorList>
    </citation>
    <scope>NUCLEOTIDE SEQUENCE [LARGE SCALE GENOMIC DNA]</scope>
    <source>
        <strain evidence="2 3">SW-109</strain>
    </source>
</reference>
<gene>
    <name evidence="2" type="ORF">GRI43_10665</name>
</gene>
<dbReference type="OrthoDB" id="323290at2"/>
<feature type="domain" description="HTH araC/xylS-type" evidence="1">
    <location>
        <begin position="164"/>
        <end position="265"/>
    </location>
</feature>
<evidence type="ECO:0000313" key="2">
    <source>
        <dbReference type="EMBL" id="MXP47844.1"/>
    </source>
</evidence>
<accession>A0A6I4V6C0</accession>
<protein>
    <submittedName>
        <fullName evidence="2">Helix-turn-helix domain-containing protein</fullName>
    </submittedName>
</protein>
<name>A0A6I4V6C0_9SPHN</name>
<organism evidence="2 3">
    <name type="scientific">Pontixanthobacter luteolus</name>
    <dbReference type="NCBI Taxonomy" id="295089"/>
    <lineage>
        <taxon>Bacteria</taxon>
        <taxon>Pseudomonadati</taxon>
        <taxon>Pseudomonadota</taxon>
        <taxon>Alphaproteobacteria</taxon>
        <taxon>Sphingomonadales</taxon>
        <taxon>Erythrobacteraceae</taxon>
        <taxon>Pontixanthobacter</taxon>
    </lineage>
</organism>
<evidence type="ECO:0000313" key="3">
    <source>
        <dbReference type="Proteomes" id="UP000471435"/>
    </source>
</evidence>
<dbReference type="GO" id="GO:0003700">
    <property type="term" value="F:DNA-binding transcription factor activity"/>
    <property type="evidence" value="ECO:0007669"/>
    <property type="project" value="InterPro"/>
</dbReference>
<keyword evidence="3" id="KW-1185">Reference proteome</keyword>
<sequence length="289" mass="32148">MPLRFSLEYVDPPKELQRHVLALFHFACDEPVIVDKQPGALGQLALFARGEGAIEFDGVEHPVTGGSHMLSGFSVAAPYTVNGPWHAIGASLSPLGWASLTGKPANEYIDRFFPPQEILGPEWSDFAEQTNAAYRAGDIDGREGCDRLLNWMTPRLKPVPPRHEELIEKTLGWLGNSLNPDVDLLFGSISYSRRQTERLVERYFGLPPAALARKYRAIRASALLAQPDLSGHAEAIIAEAFFDQPHMVREIRRCCGHTPTRLGGPTDPILHTMLQMKNFNRLNLFDAVK</sequence>
<evidence type="ECO:0000259" key="1">
    <source>
        <dbReference type="PROSITE" id="PS01124"/>
    </source>
</evidence>
<dbReference type="Proteomes" id="UP000471435">
    <property type="component" value="Unassembled WGS sequence"/>
</dbReference>
<comment type="caution">
    <text evidence="2">The sequence shown here is derived from an EMBL/GenBank/DDBJ whole genome shotgun (WGS) entry which is preliminary data.</text>
</comment>
<dbReference type="EMBL" id="WTYP01000002">
    <property type="protein sequence ID" value="MXP47844.1"/>
    <property type="molecule type" value="Genomic_DNA"/>
</dbReference>
<dbReference type="Pfam" id="PF12833">
    <property type="entry name" value="HTH_18"/>
    <property type="match status" value="1"/>
</dbReference>